<keyword evidence="10" id="KW-0501">Molybdenum cofactor biosynthesis</keyword>
<reference evidence="14" key="2">
    <citation type="journal article" date="2021" name="PeerJ">
        <title>Extensive microbial diversity within the chicken gut microbiome revealed by metagenomics and culture.</title>
        <authorList>
            <person name="Gilroy R."/>
            <person name="Ravi A."/>
            <person name="Getino M."/>
            <person name="Pursley I."/>
            <person name="Horton D.L."/>
            <person name="Alikhan N.F."/>
            <person name="Baker D."/>
            <person name="Gharbi K."/>
            <person name="Hall N."/>
            <person name="Watson M."/>
            <person name="Adriaenssens E.M."/>
            <person name="Foster-Nyarko E."/>
            <person name="Jarju S."/>
            <person name="Secka A."/>
            <person name="Antonio M."/>
            <person name="Oren A."/>
            <person name="Chaudhuri R.R."/>
            <person name="La Ragione R."/>
            <person name="Hildebrand F."/>
            <person name="Pallen M.J."/>
        </authorList>
    </citation>
    <scope>NUCLEOTIDE SEQUENCE</scope>
    <source>
        <strain evidence="14">ChiSjej3B21-11622</strain>
    </source>
</reference>
<dbReference type="PROSITE" id="PS51918">
    <property type="entry name" value="RADICAL_SAM"/>
    <property type="match status" value="1"/>
</dbReference>
<evidence type="ECO:0000256" key="9">
    <source>
        <dbReference type="ARBA" id="ARBA00023134"/>
    </source>
</evidence>
<comment type="catalytic activity">
    <reaction evidence="12">
        <text>GTP + AH2 + S-adenosyl-L-methionine = (8S)-3',8-cyclo-7,8-dihydroguanosine 5'-triphosphate + 5'-deoxyadenosine + L-methionine + A + H(+)</text>
        <dbReference type="Rhea" id="RHEA:49576"/>
        <dbReference type="ChEBI" id="CHEBI:13193"/>
        <dbReference type="ChEBI" id="CHEBI:15378"/>
        <dbReference type="ChEBI" id="CHEBI:17319"/>
        <dbReference type="ChEBI" id="CHEBI:17499"/>
        <dbReference type="ChEBI" id="CHEBI:37565"/>
        <dbReference type="ChEBI" id="CHEBI:57844"/>
        <dbReference type="ChEBI" id="CHEBI:59789"/>
        <dbReference type="ChEBI" id="CHEBI:131766"/>
        <dbReference type="EC" id="4.1.99.22"/>
    </reaction>
</comment>
<dbReference type="GO" id="GO:0005525">
    <property type="term" value="F:GTP binding"/>
    <property type="evidence" value="ECO:0007669"/>
    <property type="project" value="UniProtKB-KW"/>
</dbReference>
<evidence type="ECO:0000256" key="12">
    <source>
        <dbReference type="ARBA" id="ARBA00048697"/>
    </source>
</evidence>
<dbReference type="NCBIfam" id="TIGR02666">
    <property type="entry name" value="moaA"/>
    <property type="match status" value="1"/>
</dbReference>
<evidence type="ECO:0000256" key="2">
    <source>
        <dbReference type="ARBA" id="ARBA00012167"/>
    </source>
</evidence>
<dbReference type="InterPro" id="IPR040064">
    <property type="entry name" value="MoaA-like"/>
</dbReference>
<dbReference type="PANTHER" id="PTHR22960:SF0">
    <property type="entry name" value="MOLYBDENUM COFACTOR BIOSYNTHESIS PROTEIN 1"/>
    <property type="match status" value="1"/>
</dbReference>
<dbReference type="InterPro" id="IPR013785">
    <property type="entry name" value="Aldolase_TIM"/>
</dbReference>
<evidence type="ECO:0000256" key="11">
    <source>
        <dbReference type="ARBA" id="ARBA00023239"/>
    </source>
</evidence>
<dbReference type="InterPro" id="IPR006638">
    <property type="entry name" value="Elp3/MiaA/NifB-like_rSAM"/>
</dbReference>
<evidence type="ECO:0000256" key="8">
    <source>
        <dbReference type="ARBA" id="ARBA00023014"/>
    </source>
</evidence>
<dbReference type="GO" id="GO:0046872">
    <property type="term" value="F:metal ion binding"/>
    <property type="evidence" value="ECO:0007669"/>
    <property type="project" value="UniProtKB-KW"/>
</dbReference>
<evidence type="ECO:0000259" key="13">
    <source>
        <dbReference type="PROSITE" id="PS51918"/>
    </source>
</evidence>
<dbReference type="InterPro" id="IPR058240">
    <property type="entry name" value="rSAM_sf"/>
</dbReference>
<dbReference type="EC" id="4.1.99.22" evidence="2"/>
<dbReference type="InterPro" id="IPR007197">
    <property type="entry name" value="rSAM"/>
</dbReference>
<dbReference type="SMART" id="SM00729">
    <property type="entry name" value="Elp3"/>
    <property type="match status" value="1"/>
</dbReference>
<name>A0A9D0ZSS3_9FIRM</name>
<comment type="caution">
    <text evidence="14">The sequence shown here is derived from an EMBL/GenBank/DDBJ whole genome shotgun (WGS) entry which is preliminary data.</text>
</comment>
<gene>
    <name evidence="14" type="primary">moaA</name>
    <name evidence="14" type="ORF">IAB26_00250</name>
</gene>
<dbReference type="GO" id="GO:0006777">
    <property type="term" value="P:Mo-molybdopterin cofactor biosynthetic process"/>
    <property type="evidence" value="ECO:0007669"/>
    <property type="project" value="UniProtKB-KW"/>
</dbReference>
<evidence type="ECO:0000256" key="7">
    <source>
        <dbReference type="ARBA" id="ARBA00023004"/>
    </source>
</evidence>
<dbReference type="CDD" id="cd21117">
    <property type="entry name" value="Twitch_MoaA"/>
    <property type="match status" value="1"/>
</dbReference>
<dbReference type="Proteomes" id="UP000886886">
    <property type="component" value="Unassembled WGS sequence"/>
</dbReference>
<keyword evidence="6" id="KW-0547">Nucleotide-binding</keyword>
<keyword evidence="5" id="KW-0479">Metal-binding</keyword>
<comment type="cofactor">
    <cofactor evidence="1">
        <name>[4Fe-4S] cluster</name>
        <dbReference type="ChEBI" id="CHEBI:49883"/>
    </cofactor>
</comment>
<evidence type="ECO:0000256" key="1">
    <source>
        <dbReference type="ARBA" id="ARBA00001966"/>
    </source>
</evidence>
<dbReference type="EMBL" id="DVFT01000002">
    <property type="protein sequence ID" value="HIQ94977.1"/>
    <property type="molecule type" value="Genomic_DNA"/>
</dbReference>
<dbReference type="SFLD" id="SFLDS00029">
    <property type="entry name" value="Radical_SAM"/>
    <property type="match status" value="1"/>
</dbReference>
<keyword evidence="7" id="KW-0408">Iron</keyword>
<evidence type="ECO:0000256" key="10">
    <source>
        <dbReference type="ARBA" id="ARBA00023150"/>
    </source>
</evidence>
<reference evidence="14" key="1">
    <citation type="submission" date="2020-10" db="EMBL/GenBank/DDBJ databases">
        <authorList>
            <person name="Gilroy R."/>
        </authorList>
    </citation>
    <scope>NUCLEOTIDE SEQUENCE</scope>
    <source>
        <strain evidence="14">ChiSjej3B21-11622</strain>
    </source>
</reference>
<dbReference type="InterPro" id="IPR013483">
    <property type="entry name" value="MoaA"/>
</dbReference>
<feature type="domain" description="Radical SAM core" evidence="13">
    <location>
        <begin position="4"/>
        <end position="229"/>
    </location>
</feature>
<dbReference type="GO" id="GO:0051539">
    <property type="term" value="F:4 iron, 4 sulfur cluster binding"/>
    <property type="evidence" value="ECO:0007669"/>
    <property type="project" value="UniProtKB-KW"/>
</dbReference>
<keyword evidence="4" id="KW-0949">S-adenosyl-L-methionine</keyword>
<keyword evidence="9" id="KW-0342">GTP-binding</keyword>
<proteinExistence type="predicted"/>
<dbReference type="InterPro" id="IPR000385">
    <property type="entry name" value="MoaA_NifB_PqqE_Fe-S-bd_CS"/>
</dbReference>
<keyword evidence="3" id="KW-0004">4Fe-4S</keyword>
<evidence type="ECO:0000256" key="5">
    <source>
        <dbReference type="ARBA" id="ARBA00022723"/>
    </source>
</evidence>
<dbReference type="Pfam" id="PF06463">
    <property type="entry name" value="Mob_synth_C"/>
    <property type="match status" value="1"/>
</dbReference>
<protein>
    <recommendedName>
        <fullName evidence="2">GTP 3',8-cyclase</fullName>
        <ecNumber evidence="2">4.1.99.22</ecNumber>
    </recommendedName>
</protein>
<evidence type="ECO:0000256" key="4">
    <source>
        <dbReference type="ARBA" id="ARBA00022691"/>
    </source>
</evidence>
<evidence type="ECO:0000313" key="14">
    <source>
        <dbReference type="EMBL" id="HIQ94977.1"/>
    </source>
</evidence>
<dbReference type="GO" id="GO:0061798">
    <property type="term" value="F:GTP 3',8'-cyclase activity"/>
    <property type="evidence" value="ECO:0007669"/>
    <property type="project" value="UniProtKB-EC"/>
</dbReference>
<dbReference type="Pfam" id="PF04055">
    <property type="entry name" value="Radical_SAM"/>
    <property type="match status" value="1"/>
</dbReference>
<dbReference type="SFLD" id="SFLDG01383">
    <property type="entry name" value="cyclic_pyranopterin_phosphate"/>
    <property type="match status" value="1"/>
</dbReference>
<dbReference type="CDD" id="cd01335">
    <property type="entry name" value="Radical_SAM"/>
    <property type="match status" value="1"/>
</dbReference>
<evidence type="ECO:0000313" key="15">
    <source>
        <dbReference type="Proteomes" id="UP000886886"/>
    </source>
</evidence>
<dbReference type="SFLD" id="SFLDG01386">
    <property type="entry name" value="main_SPASM_domain-containing"/>
    <property type="match status" value="1"/>
</dbReference>
<dbReference type="InterPro" id="IPR050105">
    <property type="entry name" value="MoCo_biosynth_MoaA/MoaC"/>
</dbReference>
<dbReference type="GO" id="GO:0061799">
    <property type="term" value="F:cyclic pyranopterin monophosphate synthase activity"/>
    <property type="evidence" value="ECO:0007669"/>
    <property type="project" value="TreeGrafter"/>
</dbReference>
<dbReference type="SFLD" id="SFLDG01067">
    <property type="entry name" value="SPASM/twitch_domain_containing"/>
    <property type="match status" value="1"/>
</dbReference>
<dbReference type="PANTHER" id="PTHR22960">
    <property type="entry name" value="MOLYBDOPTERIN COFACTOR SYNTHESIS PROTEIN A"/>
    <property type="match status" value="1"/>
</dbReference>
<dbReference type="Gene3D" id="3.20.20.70">
    <property type="entry name" value="Aldolase class I"/>
    <property type="match status" value="1"/>
</dbReference>
<dbReference type="InterPro" id="IPR010505">
    <property type="entry name" value="MoaA_twitch"/>
</dbReference>
<dbReference type="AlphaFoldDB" id="A0A9D0ZSS3"/>
<keyword evidence="11" id="KW-0456">Lyase</keyword>
<sequence length="328" mass="36991">MRDRLGREIDYLRISLTESCNLNCLYCNPLRGQGTGCNDQEGERLELTELFFLCTLFVRSGVRRFKITGGEPLLRPGCLSFAARLKSLEGVEEVTLTTNGVLLEEVWEEVKQSGLDGINISLDSLDHGRFRRLTGKDALPKVLKGIDRCVNFGIRTKINCVPIRGVNDGEICKIAALSRNQPIDVRFIELMPIGFGKYYEGMSAAKVRSVLTTAYGVGEEITGRRGNGPAVYCRFPGFRGCTGFIDAVHEKFCRSCNRIRLTSRGVLKTCLFYEEGLELGRMLRENRGERELLQAVEKAIFEKKEEHHFCSREWEKEKETKGMVKIGG</sequence>
<dbReference type="PROSITE" id="PS01305">
    <property type="entry name" value="MOAA_NIFB_PQQE"/>
    <property type="match status" value="1"/>
</dbReference>
<evidence type="ECO:0000256" key="6">
    <source>
        <dbReference type="ARBA" id="ARBA00022741"/>
    </source>
</evidence>
<keyword evidence="8" id="KW-0411">Iron-sulfur</keyword>
<accession>A0A9D0ZSS3</accession>
<dbReference type="SUPFAM" id="SSF102114">
    <property type="entry name" value="Radical SAM enzymes"/>
    <property type="match status" value="1"/>
</dbReference>
<evidence type="ECO:0000256" key="3">
    <source>
        <dbReference type="ARBA" id="ARBA00022485"/>
    </source>
</evidence>
<organism evidence="14 15">
    <name type="scientific">Candidatus Limivivens merdigallinarum</name>
    <dbReference type="NCBI Taxonomy" id="2840859"/>
    <lineage>
        <taxon>Bacteria</taxon>
        <taxon>Bacillati</taxon>
        <taxon>Bacillota</taxon>
        <taxon>Clostridia</taxon>
        <taxon>Lachnospirales</taxon>
        <taxon>Lachnospiraceae</taxon>
        <taxon>Lachnospiraceae incertae sedis</taxon>
        <taxon>Candidatus Limivivens</taxon>
    </lineage>
</organism>